<dbReference type="AlphaFoldDB" id="A0A5B7DT42"/>
<reference evidence="2 3" key="1">
    <citation type="submission" date="2019-05" db="EMBL/GenBank/DDBJ databases">
        <title>Another draft genome of Portunus trituberculatus and its Hox gene families provides insights of decapod evolution.</title>
        <authorList>
            <person name="Jeong J.-H."/>
            <person name="Song I."/>
            <person name="Kim S."/>
            <person name="Choi T."/>
            <person name="Kim D."/>
            <person name="Ryu S."/>
            <person name="Kim W."/>
        </authorList>
    </citation>
    <scope>NUCLEOTIDE SEQUENCE [LARGE SCALE GENOMIC DNA]</scope>
    <source>
        <tissue evidence="2">Muscle</tissue>
    </source>
</reference>
<comment type="caution">
    <text evidence="2">The sequence shown here is derived from an EMBL/GenBank/DDBJ whole genome shotgun (WGS) entry which is preliminary data.</text>
</comment>
<gene>
    <name evidence="2" type="ORF">E2C01_017306</name>
</gene>
<keyword evidence="3" id="KW-1185">Reference proteome</keyword>
<protein>
    <submittedName>
        <fullName evidence="2">Uncharacterized protein</fullName>
    </submittedName>
</protein>
<proteinExistence type="predicted"/>
<name>A0A5B7DT42_PORTR</name>
<sequence length="133" mass="14551">MVRREWRALRAERGRASILFVSVSSLFLDGDWLRDADLDVSLLLHGVHLGKIRQMTIPASLSYLEAVDGVGSVLGDVADAVRTHPGVLALHITVLVLALHAALVVGELIVGHRETELVRLWVLQEPSSESVMD</sequence>
<evidence type="ECO:0000313" key="3">
    <source>
        <dbReference type="Proteomes" id="UP000324222"/>
    </source>
</evidence>
<evidence type="ECO:0000313" key="2">
    <source>
        <dbReference type="EMBL" id="MPC24229.1"/>
    </source>
</evidence>
<keyword evidence="1" id="KW-0812">Transmembrane</keyword>
<keyword evidence="1" id="KW-0472">Membrane</keyword>
<feature type="transmembrane region" description="Helical" evidence="1">
    <location>
        <begin position="88"/>
        <end position="110"/>
    </location>
</feature>
<organism evidence="2 3">
    <name type="scientific">Portunus trituberculatus</name>
    <name type="common">Swimming crab</name>
    <name type="synonym">Neptunus trituberculatus</name>
    <dbReference type="NCBI Taxonomy" id="210409"/>
    <lineage>
        <taxon>Eukaryota</taxon>
        <taxon>Metazoa</taxon>
        <taxon>Ecdysozoa</taxon>
        <taxon>Arthropoda</taxon>
        <taxon>Crustacea</taxon>
        <taxon>Multicrustacea</taxon>
        <taxon>Malacostraca</taxon>
        <taxon>Eumalacostraca</taxon>
        <taxon>Eucarida</taxon>
        <taxon>Decapoda</taxon>
        <taxon>Pleocyemata</taxon>
        <taxon>Brachyura</taxon>
        <taxon>Eubrachyura</taxon>
        <taxon>Portunoidea</taxon>
        <taxon>Portunidae</taxon>
        <taxon>Portuninae</taxon>
        <taxon>Portunus</taxon>
    </lineage>
</organism>
<dbReference type="EMBL" id="VSRR010001303">
    <property type="protein sequence ID" value="MPC24229.1"/>
    <property type="molecule type" value="Genomic_DNA"/>
</dbReference>
<dbReference type="Proteomes" id="UP000324222">
    <property type="component" value="Unassembled WGS sequence"/>
</dbReference>
<keyword evidence="1" id="KW-1133">Transmembrane helix</keyword>
<evidence type="ECO:0000256" key="1">
    <source>
        <dbReference type="SAM" id="Phobius"/>
    </source>
</evidence>
<accession>A0A5B7DT42</accession>